<evidence type="ECO:0000256" key="1">
    <source>
        <dbReference type="ARBA" id="ARBA00022723"/>
    </source>
</evidence>
<gene>
    <name evidence="4" type="ORF">LG35_08685</name>
</gene>
<accession>A0ABR4YHF2</accession>
<comment type="similarity">
    <text evidence="3">Belongs to the arginase family.</text>
</comment>
<proteinExistence type="inferred from homology"/>
<dbReference type="CDD" id="cd11593">
    <property type="entry name" value="Agmatinase-like_2"/>
    <property type="match status" value="1"/>
</dbReference>
<evidence type="ECO:0000256" key="3">
    <source>
        <dbReference type="PROSITE-ProRule" id="PRU00742"/>
    </source>
</evidence>
<dbReference type="PIRSF" id="PIRSF036979">
    <property type="entry name" value="Arginase"/>
    <property type="match status" value="1"/>
</dbReference>
<sequence length="345" mass="37765">MDRKDFDPDGVGVDNGNYFGFPFTEEDARLVLLSVPWDVTASYGGGAAFGPDAIIEASTQLDFYDPMSPGAWKKGVATVPIDYSVQDRSARLRPDAKKIMESLQEGGIAFEDYLMPRRLERINTASAELNRTVYEAAAERLDAGHVVGLVGGDHSTSLGLIRALAEREPGMGVLHLDAHCDLRRAYEGFDYSHASIMYNVLQEAPGVAKIVQVGQRDYSEEEYRLALSSPRIELFDDFSLCGRRFAGETWNAICDSIVVRLPEKVYVSFDIDVLSVEYCPSTGTPVAGGLTFNEALWLVDRIAAAGRRIVGFDLCEVAPAREGTTDANVGARVLFRLCGMALKTN</sequence>
<reference evidence="4 5" key="1">
    <citation type="submission" date="2014-09" db="EMBL/GenBank/DDBJ databases">
        <title>Alistipes sp. 627, sp. nov., a novel member of the family Rikenellaceae isolated from human faeces.</title>
        <authorList>
            <person name="Shkoporov A.N."/>
            <person name="Chaplin A.V."/>
            <person name="Motuzova O.V."/>
            <person name="Kafarskaia L.I."/>
            <person name="Khokhlova E.V."/>
            <person name="Efimov B.A."/>
        </authorList>
    </citation>
    <scope>NUCLEOTIDE SEQUENCE [LARGE SCALE GENOMIC DNA]</scope>
    <source>
        <strain evidence="4 5">627</strain>
    </source>
</reference>
<keyword evidence="2" id="KW-0378">Hydrolase</keyword>
<name>A0ABR4YHF2_9BACT</name>
<evidence type="ECO:0000313" key="5">
    <source>
        <dbReference type="Proteomes" id="UP000030889"/>
    </source>
</evidence>
<evidence type="ECO:0000256" key="2">
    <source>
        <dbReference type="ARBA" id="ARBA00022801"/>
    </source>
</evidence>
<dbReference type="InterPro" id="IPR023696">
    <property type="entry name" value="Ureohydrolase_dom_sf"/>
</dbReference>
<organism evidence="4 5">
    <name type="scientific">Alistipes inops</name>
    <dbReference type="NCBI Taxonomy" id="1501391"/>
    <lineage>
        <taxon>Bacteria</taxon>
        <taxon>Pseudomonadati</taxon>
        <taxon>Bacteroidota</taxon>
        <taxon>Bacteroidia</taxon>
        <taxon>Bacteroidales</taxon>
        <taxon>Rikenellaceae</taxon>
        <taxon>Alistipes</taxon>
    </lineage>
</organism>
<keyword evidence="5" id="KW-1185">Reference proteome</keyword>
<dbReference type="RefSeq" id="WP_035473975.1">
    <property type="nucleotide sequence ID" value="NZ_JRGF01000011.1"/>
</dbReference>
<protein>
    <submittedName>
        <fullName evidence="4">Agmatinase</fullName>
    </submittedName>
</protein>
<dbReference type="Proteomes" id="UP000030889">
    <property type="component" value="Unassembled WGS sequence"/>
</dbReference>
<dbReference type="Pfam" id="PF00491">
    <property type="entry name" value="Arginase"/>
    <property type="match status" value="1"/>
</dbReference>
<dbReference type="PROSITE" id="PS51409">
    <property type="entry name" value="ARGINASE_2"/>
    <property type="match status" value="1"/>
</dbReference>
<dbReference type="EMBL" id="JRGF01000011">
    <property type="protein sequence ID" value="KHE41399.1"/>
    <property type="molecule type" value="Genomic_DNA"/>
</dbReference>
<dbReference type="PRINTS" id="PR00116">
    <property type="entry name" value="ARGINASE"/>
</dbReference>
<keyword evidence="1" id="KW-0479">Metal-binding</keyword>
<dbReference type="InterPro" id="IPR006035">
    <property type="entry name" value="Ureohydrolase"/>
</dbReference>
<dbReference type="Gene3D" id="3.40.800.10">
    <property type="entry name" value="Ureohydrolase domain"/>
    <property type="match status" value="1"/>
</dbReference>
<dbReference type="SUPFAM" id="SSF52768">
    <property type="entry name" value="Arginase/deacetylase"/>
    <property type="match status" value="1"/>
</dbReference>
<dbReference type="PANTHER" id="PTHR11358:SF26">
    <property type="entry name" value="GUANIDINO ACID HYDROLASE, MITOCHONDRIAL"/>
    <property type="match status" value="1"/>
</dbReference>
<comment type="caution">
    <text evidence="4">The sequence shown here is derived from an EMBL/GenBank/DDBJ whole genome shotgun (WGS) entry which is preliminary data.</text>
</comment>
<evidence type="ECO:0000313" key="4">
    <source>
        <dbReference type="EMBL" id="KHE41399.1"/>
    </source>
</evidence>
<dbReference type="PANTHER" id="PTHR11358">
    <property type="entry name" value="ARGINASE/AGMATINASE"/>
    <property type="match status" value="1"/>
</dbReference>